<dbReference type="GO" id="GO:0005344">
    <property type="term" value="F:oxygen carrier activity"/>
    <property type="evidence" value="ECO:0007669"/>
    <property type="project" value="UniProtKB-KW"/>
</dbReference>
<dbReference type="InterPro" id="IPR050532">
    <property type="entry name" value="Globin-like_OT"/>
</dbReference>
<dbReference type="GO" id="GO:0019825">
    <property type="term" value="F:oxygen binding"/>
    <property type="evidence" value="ECO:0007669"/>
    <property type="project" value="InterPro"/>
</dbReference>
<comment type="caution">
    <text evidence="6">The sequence shown here is derived from an EMBL/GenBank/DDBJ whole genome shotgun (WGS) entry which is preliminary data.</text>
</comment>
<evidence type="ECO:0000256" key="1">
    <source>
        <dbReference type="ARBA" id="ARBA00022617"/>
    </source>
</evidence>
<protein>
    <recommendedName>
        <fullName evidence="5">Globin domain-containing protein</fullName>
    </recommendedName>
</protein>
<dbReference type="Gene3D" id="1.10.490.10">
    <property type="entry name" value="Globins"/>
    <property type="match status" value="1"/>
</dbReference>
<organism evidence="6 7">
    <name type="scientific">Cryptotermes secundus</name>
    <dbReference type="NCBI Taxonomy" id="105785"/>
    <lineage>
        <taxon>Eukaryota</taxon>
        <taxon>Metazoa</taxon>
        <taxon>Ecdysozoa</taxon>
        <taxon>Arthropoda</taxon>
        <taxon>Hexapoda</taxon>
        <taxon>Insecta</taxon>
        <taxon>Pterygota</taxon>
        <taxon>Neoptera</taxon>
        <taxon>Polyneoptera</taxon>
        <taxon>Dictyoptera</taxon>
        <taxon>Blattodea</taxon>
        <taxon>Blattoidea</taxon>
        <taxon>Termitoidae</taxon>
        <taxon>Kalotermitidae</taxon>
        <taxon>Cryptotermitinae</taxon>
        <taxon>Cryptotermes</taxon>
    </lineage>
</organism>
<dbReference type="OrthoDB" id="6344802at2759"/>
<dbReference type="PROSITE" id="PS01033">
    <property type="entry name" value="GLOBIN"/>
    <property type="match status" value="1"/>
</dbReference>
<dbReference type="GO" id="GO:0046872">
    <property type="term" value="F:metal ion binding"/>
    <property type="evidence" value="ECO:0007669"/>
    <property type="project" value="UniProtKB-KW"/>
</dbReference>
<dbReference type="Pfam" id="PF00042">
    <property type="entry name" value="Globin"/>
    <property type="match status" value="1"/>
</dbReference>
<keyword evidence="3" id="KW-0408">Iron</keyword>
<dbReference type="AlphaFoldDB" id="A0A2J7RAY3"/>
<dbReference type="InterPro" id="IPR012292">
    <property type="entry name" value="Globin/Proto"/>
</dbReference>
<accession>A0A2J7RAY3</accession>
<dbReference type="EMBL" id="NEVH01006564">
    <property type="protein sequence ID" value="PNF37993.1"/>
    <property type="molecule type" value="Genomic_DNA"/>
</dbReference>
<evidence type="ECO:0000256" key="2">
    <source>
        <dbReference type="ARBA" id="ARBA00022723"/>
    </source>
</evidence>
<dbReference type="GO" id="GO:0020037">
    <property type="term" value="F:heme binding"/>
    <property type="evidence" value="ECO:0007669"/>
    <property type="project" value="InterPro"/>
</dbReference>
<evidence type="ECO:0000256" key="3">
    <source>
        <dbReference type="ARBA" id="ARBA00023004"/>
    </source>
</evidence>
<sequence>MEAGSNTFTAALRVVGGLGYNWVTLFLGDINKETLPCRLGDSRKLFEEHQELLNLFEKFRELRTRDEQANSMELAEHANTVMATLDEGIKSLDTLDSFFDYLTQVGASHHRIPGFKPEYFWRIERPFLEAVQMTLGDRYTENIESIYKVTIKLIIETLVRGYEEKKPDT</sequence>
<dbReference type="SUPFAM" id="SSF46458">
    <property type="entry name" value="Globin-like"/>
    <property type="match status" value="1"/>
</dbReference>
<evidence type="ECO:0000313" key="7">
    <source>
        <dbReference type="Proteomes" id="UP000235965"/>
    </source>
</evidence>
<keyword evidence="4" id="KW-0813">Transport</keyword>
<dbReference type="STRING" id="105785.A0A2J7RAY3"/>
<proteinExistence type="inferred from homology"/>
<keyword evidence="7" id="KW-1185">Reference proteome</keyword>
<dbReference type="InterPro" id="IPR009050">
    <property type="entry name" value="Globin-like_sf"/>
</dbReference>
<evidence type="ECO:0000313" key="6">
    <source>
        <dbReference type="EMBL" id="PNF37993.1"/>
    </source>
</evidence>
<keyword evidence="1 4" id="KW-0349">Heme</keyword>
<dbReference type="PANTHER" id="PTHR46458">
    <property type="entry name" value="BLR2807 PROTEIN"/>
    <property type="match status" value="1"/>
</dbReference>
<gene>
    <name evidence="6" type="ORF">B7P43_G02359</name>
</gene>
<dbReference type="InterPro" id="IPR000971">
    <property type="entry name" value="Globin"/>
</dbReference>
<name>A0A2J7RAY3_9NEOP</name>
<dbReference type="Proteomes" id="UP000235965">
    <property type="component" value="Unassembled WGS sequence"/>
</dbReference>
<comment type="similarity">
    <text evidence="4">Belongs to the globin family.</text>
</comment>
<keyword evidence="4" id="KW-0561">Oxygen transport</keyword>
<reference evidence="6 7" key="1">
    <citation type="submission" date="2017-12" db="EMBL/GenBank/DDBJ databases">
        <title>Hemimetabolous genomes reveal molecular basis of termite eusociality.</title>
        <authorList>
            <person name="Harrison M.C."/>
            <person name="Jongepier E."/>
            <person name="Robertson H.M."/>
            <person name="Arning N."/>
            <person name="Bitard-Feildel T."/>
            <person name="Chao H."/>
            <person name="Childers C.P."/>
            <person name="Dinh H."/>
            <person name="Doddapaneni H."/>
            <person name="Dugan S."/>
            <person name="Gowin J."/>
            <person name="Greiner C."/>
            <person name="Han Y."/>
            <person name="Hu H."/>
            <person name="Hughes D.S.T."/>
            <person name="Huylmans A.-K."/>
            <person name="Kemena C."/>
            <person name="Kremer L.P.M."/>
            <person name="Lee S.L."/>
            <person name="Lopez-Ezquerra A."/>
            <person name="Mallet L."/>
            <person name="Monroy-Kuhn J.M."/>
            <person name="Moser A."/>
            <person name="Murali S.C."/>
            <person name="Muzny D.M."/>
            <person name="Otani S."/>
            <person name="Piulachs M.-D."/>
            <person name="Poelchau M."/>
            <person name="Qu J."/>
            <person name="Schaub F."/>
            <person name="Wada-Katsumata A."/>
            <person name="Worley K.C."/>
            <person name="Xie Q."/>
            <person name="Ylla G."/>
            <person name="Poulsen M."/>
            <person name="Gibbs R.A."/>
            <person name="Schal C."/>
            <person name="Richards S."/>
            <person name="Belles X."/>
            <person name="Korb J."/>
            <person name="Bornberg-Bauer E."/>
        </authorList>
    </citation>
    <scope>NUCLEOTIDE SEQUENCE [LARGE SCALE GENOMIC DNA]</scope>
    <source>
        <tissue evidence="6">Whole body</tissue>
    </source>
</reference>
<dbReference type="InParanoid" id="A0A2J7RAY3"/>
<feature type="domain" description="Globin" evidence="5">
    <location>
        <begin position="7"/>
        <end position="163"/>
    </location>
</feature>
<evidence type="ECO:0000256" key="4">
    <source>
        <dbReference type="RuleBase" id="RU000356"/>
    </source>
</evidence>
<dbReference type="PANTHER" id="PTHR46458:SF5">
    <property type="entry name" value="GLOBIN FAMILY PROFILE DOMAIN-CONTAINING PROTEIN"/>
    <property type="match status" value="1"/>
</dbReference>
<keyword evidence="2" id="KW-0479">Metal-binding</keyword>
<evidence type="ECO:0000259" key="5">
    <source>
        <dbReference type="PROSITE" id="PS01033"/>
    </source>
</evidence>